<sequence length="135" mass="15590">MPSKAKKAVTPLNSSFYLYFYSCQVVHRGKHQAPLAKQSNVVAFLCQPHGRPFFSMFQNTRMHQATIPHSLQNMKAQATETSQQARYTLAIGSKHILTQDTGTRKAWQEWRQRPDKECPFYFAGNKWSEQKKPSL</sequence>
<evidence type="ECO:0008006" key="3">
    <source>
        <dbReference type="Google" id="ProtNLM"/>
    </source>
</evidence>
<keyword evidence="2" id="KW-1185">Reference proteome</keyword>
<reference evidence="1" key="1">
    <citation type="submission" date="2017-08" db="EMBL/GenBank/DDBJ databases">
        <authorList>
            <person name="Polle J.E."/>
            <person name="Barry K."/>
            <person name="Cushman J."/>
            <person name="Schmutz J."/>
            <person name="Tran D."/>
            <person name="Hathwaick L.T."/>
            <person name="Yim W.C."/>
            <person name="Jenkins J."/>
            <person name="Mckie-Krisberg Z.M."/>
            <person name="Prochnik S."/>
            <person name="Lindquist E."/>
            <person name="Dockter R.B."/>
            <person name="Adam C."/>
            <person name="Molina H."/>
            <person name="Bunkerborg J."/>
            <person name="Jin E."/>
            <person name="Buchheim M."/>
            <person name="Magnuson J."/>
        </authorList>
    </citation>
    <scope>NUCLEOTIDE SEQUENCE</scope>
    <source>
        <strain evidence="1">CCAP 19/18</strain>
    </source>
</reference>
<organism evidence="1 2">
    <name type="scientific">Dunaliella salina</name>
    <name type="common">Green alga</name>
    <name type="synonym">Protococcus salinus</name>
    <dbReference type="NCBI Taxonomy" id="3046"/>
    <lineage>
        <taxon>Eukaryota</taxon>
        <taxon>Viridiplantae</taxon>
        <taxon>Chlorophyta</taxon>
        <taxon>core chlorophytes</taxon>
        <taxon>Chlorophyceae</taxon>
        <taxon>CS clade</taxon>
        <taxon>Chlamydomonadales</taxon>
        <taxon>Dunaliellaceae</taxon>
        <taxon>Dunaliella</taxon>
    </lineage>
</organism>
<dbReference type="Proteomes" id="UP000815325">
    <property type="component" value="Unassembled WGS sequence"/>
</dbReference>
<dbReference type="EMBL" id="MU069943">
    <property type="protein sequence ID" value="KAF5831498.1"/>
    <property type="molecule type" value="Genomic_DNA"/>
</dbReference>
<gene>
    <name evidence="1" type="ORF">DUNSADRAFT_13028</name>
</gene>
<proteinExistence type="predicted"/>
<evidence type="ECO:0000313" key="2">
    <source>
        <dbReference type="Proteomes" id="UP000815325"/>
    </source>
</evidence>
<evidence type="ECO:0000313" key="1">
    <source>
        <dbReference type="EMBL" id="KAF5831498.1"/>
    </source>
</evidence>
<accession>A0ABQ7GA62</accession>
<comment type="caution">
    <text evidence="1">The sequence shown here is derived from an EMBL/GenBank/DDBJ whole genome shotgun (WGS) entry which is preliminary data.</text>
</comment>
<name>A0ABQ7GA62_DUNSA</name>
<protein>
    <recommendedName>
        <fullName evidence="3">Encoded protein</fullName>
    </recommendedName>
</protein>